<dbReference type="STRING" id="995062.SAMN04489718_2270"/>
<dbReference type="PRINTS" id="PR00111">
    <property type="entry name" value="ABHYDROLASE"/>
</dbReference>
<dbReference type="RefSeq" id="WP_092523679.1">
    <property type="nucleotide sequence ID" value="NZ_FNKO01000002.1"/>
</dbReference>
<dbReference type="EMBL" id="FNKO01000002">
    <property type="protein sequence ID" value="SDQ80821.1"/>
    <property type="molecule type" value="Genomic_DNA"/>
</dbReference>
<dbReference type="OrthoDB" id="9801162at2"/>
<keyword evidence="3" id="KW-1185">Reference proteome</keyword>
<dbReference type="Proteomes" id="UP000199301">
    <property type="component" value="Unassembled WGS sequence"/>
</dbReference>
<dbReference type="Pfam" id="PF00561">
    <property type="entry name" value="Abhydrolase_1"/>
    <property type="match status" value="1"/>
</dbReference>
<accession>A0A1H1DWC6</accession>
<protein>
    <submittedName>
        <fullName evidence="2">Pimeloyl-ACP methyl ester carboxylesterase</fullName>
    </submittedName>
</protein>
<dbReference type="PANTHER" id="PTHR43689">
    <property type="entry name" value="HYDROLASE"/>
    <property type="match status" value="1"/>
</dbReference>
<organism evidence="2 3">
    <name type="scientific">Actinopolyspora saharensis</name>
    <dbReference type="NCBI Taxonomy" id="995062"/>
    <lineage>
        <taxon>Bacteria</taxon>
        <taxon>Bacillati</taxon>
        <taxon>Actinomycetota</taxon>
        <taxon>Actinomycetes</taxon>
        <taxon>Actinopolysporales</taxon>
        <taxon>Actinopolysporaceae</taxon>
        <taxon>Actinopolyspora</taxon>
    </lineage>
</organism>
<dbReference type="PRINTS" id="PR00412">
    <property type="entry name" value="EPOXHYDRLASE"/>
</dbReference>
<dbReference type="AlphaFoldDB" id="A0A1H1DWC6"/>
<dbReference type="InterPro" id="IPR029058">
    <property type="entry name" value="AB_hydrolase_fold"/>
</dbReference>
<proteinExistence type="predicted"/>
<reference evidence="3" key="1">
    <citation type="submission" date="2016-10" db="EMBL/GenBank/DDBJ databases">
        <authorList>
            <person name="Varghese N."/>
            <person name="Submissions S."/>
        </authorList>
    </citation>
    <scope>NUCLEOTIDE SEQUENCE [LARGE SCALE GENOMIC DNA]</scope>
    <source>
        <strain evidence="3">DSM 45459</strain>
    </source>
</reference>
<dbReference type="Gene3D" id="3.40.50.1820">
    <property type="entry name" value="alpha/beta hydrolase"/>
    <property type="match status" value="1"/>
</dbReference>
<dbReference type="GO" id="GO:0003824">
    <property type="term" value="F:catalytic activity"/>
    <property type="evidence" value="ECO:0007669"/>
    <property type="project" value="InterPro"/>
</dbReference>
<evidence type="ECO:0000259" key="1">
    <source>
        <dbReference type="Pfam" id="PF00561"/>
    </source>
</evidence>
<dbReference type="InterPro" id="IPR000639">
    <property type="entry name" value="Epox_hydrolase-like"/>
</dbReference>
<dbReference type="InterPro" id="IPR000073">
    <property type="entry name" value="AB_hydrolase_1"/>
</dbReference>
<dbReference type="SUPFAM" id="SSF53474">
    <property type="entry name" value="alpha/beta-Hydrolases"/>
    <property type="match status" value="1"/>
</dbReference>
<feature type="domain" description="AB hydrolase-1" evidence="1">
    <location>
        <begin position="30"/>
        <end position="273"/>
    </location>
</feature>
<evidence type="ECO:0000313" key="2">
    <source>
        <dbReference type="EMBL" id="SDQ80821.1"/>
    </source>
</evidence>
<evidence type="ECO:0000313" key="3">
    <source>
        <dbReference type="Proteomes" id="UP000199301"/>
    </source>
</evidence>
<name>A0A1H1DWC6_9ACTN</name>
<gene>
    <name evidence="2" type="ORF">SAMN04489718_2270</name>
</gene>
<dbReference type="PANTHER" id="PTHR43689:SF8">
    <property type="entry name" value="ALPHA_BETA-HYDROLASES SUPERFAMILY PROTEIN"/>
    <property type="match status" value="1"/>
</dbReference>
<sequence length="289" mass="31592">MTAPPQGVQTEQLGFPAGTIRYHRAGTSGPAVVLLHGGGIDNALLSWRHAIAPLAVDHRVYLPDLPRHGGSRNWYGKVGQRTLEEVLRWLLDAWGVERAVLIGASVGGSAATGFALRHPHRMRGLVLTGSEGLQHRVPGQLATFLKLRSRFYGTTAANVLGLHRGLSRRYLLDGVLNDPAGVVDHEQLVNEFHEELRGSASLFSDWHSEAVGRRAMRINHLPHLGGIRCPVMFVHGERDERVPVSVAHEAAAAVPGAMLRVLPEAGHWCHREKPNEFNAAVREFVNGTL</sequence>